<dbReference type="InterPro" id="IPR011249">
    <property type="entry name" value="Metalloenz_LuxS/M16"/>
</dbReference>
<dbReference type="Proteomes" id="UP001156666">
    <property type="component" value="Unassembled WGS sequence"/>
</dbReference>
<evidence type="ECO:0000259" key="10">
    <source>
        <dbReference type="Pfam" id="PF05193"/>
    </source>
</evidence>
<sequence>MKQISYLLSLLTLLLVYTSCTPKTAKTIEKVVELEEVTTTSPDGVNIPSSAKSEKSIPADIPNDDKVTIGTLSNGMKYYIQQNTKPEQRAELRLIVNAGSMQEDDDQLGVAHFVEHMAFNGSKNFEKNELVDYLESIGTKFGPDLNAYTSFDETVYMLQVRTDSMELFDKGLLVLFDWASGISFDPEEIDKERGVVTSEWRSRLSGEQRMQKNYFPVMYHNSRYAKRLPIGTPEIINNVTPEVVKRFYKDWYRTDLMAIAVVGDVDVKETEEKIKKLFAPI</sequence>
<evidence type="ECO:0000313" key="12">
    <source>
        <dbReference type="Proteomes" id="UP001156666"/>
    </source>
</evidence>
<evidence type="ECO:0000256" key="2">
    <source>
        <dbReference type="ARBA" id="ARBA00007261"/>
    </source>
</evidence>
<dbReference type="InterPro" id="IPR001431">
    <property type="entry name" value="Pept_M16_Zn_BS"/>
</dbReference>
<comment type="cofactor">
    <cofactor evidence="1">
        <name>Zn(2+)</name>
        <dbReference type="ChEBI" id="CHEBI:29105"/>
    </cofactor>
</comment>
<feature type="chain" id="PRO_5041264140" description="Insulinase family protein" evidence="8">
    <location>
        <begin position="26"/>
        <end position="281"/>
    </location>
</feature>
<dbReference type="GO" id="GO:0006508">
    <property type="term" value="P:proteolysis"/>
    <property type="evidence" value="ECO:0007669"/>
    <property type="project" value="UniProtKB-KW"/>
</dbReference>
<evidence type="ECO:0000256" key="5">
    <source>
        <dbReference type="ARBA" id="ARBA00022801"/>
    </source>
</evidence>
<keyword evidence="12" id="KW-1185">Reference proteome</keyword>
<dbReference type="Pfam" id="PF05193">
    <property type="entry name" value="Peptidase_M16_C"/>
    <property type="match status" value="1"/>
</dbReference>
<comment type="caution">
    <text evidence="11">The sequence shown here is derived from an EMBL/GenBank/DDBJ whole genome shotgun (WGS) entry which is preliminary data.</text>
</comment>
<evidence type="ECO:0000313" key="11">
    <source>
        <dbReference type="EMBL" id="GLR20086.1"/>
    </source>
</evidence>
<comment type="similarity">
    <text evidence="2">Belongs to the peptidase M16 family.</text>
</comment>
<dbReference type="PROSITE" id="PS00143">
    <property type="entry name" value="INSULINASE"/>
    <property type="match status" value="1"/>
</dbReference>
<keyword evidence="3" id="KW-0645">Protease</keyword>
<dbReference type="GO" id="GO:0004222">
    <property type="term" value="F:metalloendopeptidase activity"/>
    <property type="evidence" value="ECO:0007669"/>
    <property type="project" value="InterPro"/>
</dbReference>
<keyword evidence="5" id="KW-0378">Hydrolase</keyword>
<feature type="domain" description="Peptidase M16 N-terminal" evidence="9">
    <location>
        <begin position="81"/>
        <end position="205"/>
    </location>
</feature>
<keyword evidence="8" id="KW-0732">Signal</keyword>
<gene>
    <name evidence="11" type="ORF">GCM10007940_47020</name>
</gene>
<dbReference type="RefSeq" id="WP_235293606.1">
    <property type="nucleotide sequence ID" value="NZ_BSOH01000037.1"/>
</dbReference>
<keyword evidence="4" id="KW-0479">Metal-binding</keyword>
<keyword evidence="7" id="KW-0482">Metalloprotease</keyword>
<feature type="domain" description="Peptidase M16 C-terminal" evidence="10">
    <location>
        <begin position="238"/>
        <end position="279"/>
    </location>
</feature>
<proteinExistence type="inferred from homology"/>
<evidence type="ECO:0000256" key="3">
    <source>
        <dbReference type="ARBA" id="ARBA00022670"/>
    </source>
</evidence>
<evidence type="ECO:0000256" key="6">
    <source>
        <dbReference type="ARBA" id="ARBA00022833"/>
    </source>
</evidence>
<reference evidence="11" key="1">
    <citation type="journal article" date="2014" name="Int. J. Syst. Evol. Microbiol.">
        <title>Complete genome sequence of Corynebacterium casei LMG S-19264T (=DSM 44701T), isolated from a smear-ripened cheese.</title>
        <authorList>
            <consortium name="US DOE Joint Genome Institute (JGI-PGF)"/>
            <person name="Walter F."/>
            <person name="Albersmeier A."/>
            <person name="Kalinowski J."/>
            <person name="Ruckert C."/>
        </authorList>
    </citation>
    <scope>NUCLEOTIDE SEQUENCE</scope>
    <source>
        <strain evidence="11">NBRC 108769</strain>
    </source>
</reference>
<protein>
    <recommendedName>
        <fullName evidence="13">Insulinase family protein</fullName>
    </recommendedName>
</protein>
<dbReference type="SUPFAM" id="SSF63411">
    <property type="entry name" value="LuxS/MPP-like metallohydrolase"/>
    <property type="match status" value="1"/>
</dbReference>
<evidence type="ECO:0000259" key="9">
    <source>
        <dbReference type="Pfam" id="PF00675"/>
    </source>
</evidence>
<name>A0AA37SSB2_9BACT</name>
<accession>A0AA37SSB2</accession>
<dbReference type="InterPro" id="IPR007863">
    <property type="entry name" value="Peptidase_M16_C"/>
</dbReference>
<evidence type="ECO:0000256" key="8">
    <source>
        <dbReference type="SAM" id="SignalP"/>
    </source>
</evidence>
<reference evidence="11" key="2">
    <citation type="submission" date="2023-01" db="EMBL/GenBank/DDBJ databases">
        <title>Draft genome sequence of Portibacter lacus strain NBRC 108769.</title>
        <authorList>
            <person name="Sun Q."/>
            <person name="Mori K."/>
        </authorList>
    </citation>
    <scope>NUCLEOTIDE SEQUENCE</scope>
    <source>
        <strain evidence="11">NBRC 108769</strain>
    </source>
</reference>
<evidence type="ECO:0000256" key="1">
    <source>
        <dbReference type="ARBA" id="ARBA00001947"/>
    </source>
</evidence>
<organism evidence="11 12">
    <name type="scientific">Portibacter lacus</name>
    <dbReference type="NCBI Taxonomy" id="1099794"/>
    <lineage>
        <taxon>Bacteria</taxon>
        <taxon>Pseudomonadati</taxon>
        <taxon>Bacteroidota</taxon>
        <taxon>Saprospiria</taxon>
        <taxon>Saprospirales</taxon>
        <taxon>Haliscomenobacteraceae</taxon>
        <taxon>Portibacter</taxon>
    </lineage>
</organism>
<evidence type="ECO:0008006" key="13">
    <source>
        <dbReference type="Google" id="ProtNLM"/>
    </source>
</evidence>
<dbReference type="GO" id="GO:0046872">
    <property type="term" value="F:metal ion binding"/>
    <property type="evidence" value="ECO:0007669"/>
    <property type="project" value="UniProtKB-KW"/>
</dbReference>
<evidence type="ECO:0000256" key="4">
    <source>
        <dbReference type="ARBA" id="ARBA00022723"/>
    </source>
</evidence>
<dbReference type="PANTHER" id="PTHR43690:SF17">
    <property type="entry name" value="PROTEIN YHJJ"/>
    <property type="match status" value="1"/>
</dbReference>
<evidence type="ECO:0000256" key="7">
    <source>
        <dbReference type="ARBA" id="ARBA00023049"/>
    </source>
</evidence>
<dbReference type="InterPro" id="IPR011765">
    <property type="entry name" value="Pept_M16_N"/>
</dbReference>
<keyword evidence="6" id="KW-0862">Zinc</keyword>
<dbReference type="Pfam" id="PF00675">
    <property type="entry name" value="Peptidase_M16"/>
    <property type="match status" value="1"/>
</dbReference>
<dbReference type="InterPro" id="IPR050626">
    <property type="entry name" value="Peptidase_M16"/>
</dbReference>
<dbReference type="PANTHER" id="PTHR43690">
    <property type="entry name" value="NARDILYSIN"/>
    <property type="match status" value="1"/>
</dbReference>
<dbReference type="AlphaFoldDB" id="A0AA37SSB2"/>
<feature type="signal peptide" evidence="8">
    <location>
        <begin position="1"/>
        <end position="25"/>
    </location>
</feature>
<dbReference type="EMBL" id="BSOH01000037">
    <property type="protein sequence ID" value="GLR20086.1"/>
    <property type="molecule type" value="Genomic_DNA"/>
</dbReference>
<dbReference type="Gene3D" id="3.30.830.10">
    <property type="entry name" value="Metalloenzyme, LuxS/M16 peptidase-like"/>
    <property type="match status" value="1"/>
</dbReference>